<dbReference type="Pfam" id="PF13564">
    <property type="entry name" value="DoxX_2"/>
    <property type="match status" value="1"/>
</dbReference>
<keyword evidence="7" id="KW-1185">Reference proteome</keyword>
<keyword evidence="3 5" id="KW-1133">Transmembrane helix</keyword>
<sequence>MKRDKLIYWITTGIVSAVMIFSILSFTFFEYAMYPEGAFKHLGLPPYFKIEITIAKALGLLALLLPNIPSKIKEFAYFGFGITLFSASFAHFSTGDGFLYIIDPLLFLGCLIVSYVYWKRIEGAELHKQGHP</sequence>
<evidence type="ECO:0000256" key="3">
    <source>
        <dbReference type="ARBA" id="ARBA00022989"/>
    </source>
</evidence>
<feature type="transmembrane region" description="Helical" evidence="5">
    <location>
        <begin position="75"/>
        <end position="92"/>
    </location>
</feature>
<comment type="subcellular location">
    <subcellularLocation>
        <location evidence="1">Membrane</location>
        <topology evidence="1">Multi-pass membrane protein</topology>
    </subcellularLocation>
</comment>
<dbReference type="GO" id="GO:0016020">
    <property type="term" value="C:membrane"/>
    <property type="evidence" value="ECO:0007669"/>
    <property type="project" value="UniProtKB-SubCell"/>
</dbReference>
<dbReference type="InterPro" id="IPR032808">
    <property type="entry name" value="DoxX"/>
</dbReference>
<evidence type="ECO:0000256" key="5">
    <source>
        <dbReference type="SAM" id="Phobius"/>
    </source>
</evidence>
<evidence type="ECO:0008006" key="8">
    <source>
        <dbReference type="Google" id="ProtNLM"/>
    </source>
</evidence>
<dbReference type="OrthoDB" id="7960583at2"/>
<evidence type="ECO:0000313" key="6">
    <source>
        <dbReference type="EMBL" id="OQP63960.1"/>
    </source>
</evidence>
<keyword evidence="2 5" id="KW-0812">Transmembrane</keyword>
<evidence type="ECO:0000313" key="7">
    <source>
        <dbReference type="Proteomes" id="UP000192796"/>
    </source>
</evidence>
<evidence type="ECO:0000256" key="4">
    <source>
        <dbReference type="ARBA" id="ARBA00023136"/>
    </source>
</evidence>
<dbReference type="STRING" id="1703345.A3860_21290"/>
<evidence type="ECO:0000256" key="1">
    <source>
        <dbReference type="ARBA" id="ARBA00004141"/>
    </source>
</evidence>
<name>A0A1V9G052_9BACT</name>
<dbReference type="AlphaFoldDB" id="A0A1V9G052"/>
<dbReference type="EMBL" id="LVYD01000043">
    <property type="protein sequence ID" value="OQP63960.1"/>
    <property type="molecule type" value="Genomic_DNA"/>
</dbReference>
<dbReference type="Proteomes" id="UP000192796">
    <property type="component" value="Unassembled WGS sequence"/>
</dbReference>
<evidence type="ECO:0000256" key="2">
    <source>
        <dbReference type="ARBA" id="ARBA00022692"/>
    </source>
</evidence>
<accession>A0A1V9G052</accession>
<reference evidence="6 7" key="1">
    <citation type="submission" date="2016-03" db="EMBL/GenBank/DDBJ databases">
        <title>Niastella vici sp. nov., isolated from farmland soil.</title>
        <authorList>
            <person name="Chen L."/>
            <person name="Wang D."/>
            <person name="Yang S."/>
            <person name="Wang G."/>
        </authorList>
    </citation>
    <scope>NUCLEOTIDE SEQUENCE [LARGE SCALE GENOMIC DNA]</scope>
    <source>
        <strain evidence="6 7">DJ57</strain>
    </source>
</reference>
<comment type="caution">
    <text evidence="6">The sequence shown here is derived from an EMBL/GenBank/DDBJ whole genome shotgun (WGS) entry which is preliminary data.</text>
</comment>
<gene>
    <name evidence="6" type="ORF">A3860_21290</name>
</gene>
<organism evidence="6 7">
    <name type="scientific">Niastella vici</name>
    <dbReference type="NCBI Taxonomy" id="1703345"/>
    <lineage>
        <taxon>Bacteria</taxon>
        <taxon>Pseudomonadati</taxon>
        <taxon>Bacteroidota</taxon>
        <taxon>Chitinophagia</taxon>
        <taxon>Chitinophagales</taxon>
        <taxon>Chitinophagaceae</taxon>
        <taxon>Niastella</taxon>
    </lineage>
</organism>
<protein>
    <recommendedName>
        <fullName evidence="8">DoxX family protein</fullName>
    </recommendedName>
</protein>
<feature type="transmembrane region" description="Helical" evidence="5">
    <location>
        <begin position="7"/>
        <end position="28"/>
    </location>
</feature>
<feature type="transmembrane region" description="Helical" evidence="5">
    <location>
        <begin position="48"/>
        <end position="68"/>
    </location>
</feature>
<keyword evidence="4 5" id="KW-0472">Membrane</keyword>
<dbReference type="RefSeq" id="WP_081147137.1">
    <property type="nucleotide sequence ID" value="NZ_LVYD01000043.1"/>
</dbReference>
<proteinExistence type="predicted"/>
<feature type="transmembrane region" description="Helical" evidence="5">
    <location>
        <begin position="98"/>
        <end position="118"/>
    </location>
</feature>